<dbReference type="InterPro" id="IPR050660">
    <property type="entry name" value="NEK_Ser/Thr_kinase"/>
</dbReference>
<name>A0A5J4TUR8_9EUKA</name>
<dbReference type="PROSITE" id="PS50011">
    <property type="entry name" value="PROTEIN_KINASE_DOM"/>
    <property type="match status" value="1"/>
</dbReference>
<dbReference type="Proteomes" id="UP000324800">
    <property type="component" value="Unassembled WGS sequence"/>
</dbReference>
<evidence type="ECO:0000256" key="2">
    <source>
        <dbReference type="ARBA" id="ARBA00022741"/>
    </source>
</evidence>
<dbReference type="Gene3D" id="1.10.510.10">
    <property type="entry name" value="Transferase(Phosphotransferase) domain 1"/>
    <property type="match status" value="1"/>
</dbReference>
<dbReference type="InterPro" id="IPR000719">
    <property type="entry name" value="Prot_kinase_dom"/>
</dbReference>
<evidence type="ECO:0000259" key="5">
    <source>
        <dbReference type="PROSITE" id="PS50011"/>
    </source>
</evidence>
<evidence type="ECO:0000256" key="1">
    <source>
        <dbReference type="ARBA" id="ARBA00022679"/>
    </source>
</evidence>
<keyword evidence="1" id="KW-0808">Transferase</keyword>
<protein>
    <recommendedName>
        <fullName evidence="5">Protein kinase domain-containing protein</fullName>
    </recommendedName>
</protein>
<dbReference type="PANTHER" id="PTHR43671:SF106">
    <property type="entry name" value="NIMA-LIKE KINASE"/>
    <property type="match status" value="1"/>
</dbReference>
<evidence type="ECO:0000313" key="7">
    <source>
        <dbReference type="Proteomes" id="UP000324800"/>
    </source>
</evidence>
<feature type="domain" description="Protein kinase" evidence="5">
    <location>
        <begin position="1"/>
        <end position="132"/>
    </location>
</feature>
<gene>
    <name evidence="6" type="ORF">EZS28_042791</name>
</gene>
<dbReference type="GO" id="GO:0005524">
    <property type="term" value="F:ATP binding"/>
    <property type="evidence" value="ECO:0007669"/>
    <property type="project" value="UniProtKB-KW"/>
</dbReference>
<evidence type="ECO:0000313" key="6">
    <source>
        <dbReference type="EMBL" id="KAA6361682.1"/>
    </source>
</evidence>
<comment type="caution">
    <text evidence="6">The sequence shown here is derived from an EMBL/GenBank/DDBJ whole genome shotgun (WGS) entry which is preliminary data.</text>
</comment>
<reference evidence="6 7" key="1">
    <citation type="submission" date="2019-03" db="EMBL/GenBank/DDBJ databases">
        <title>Single cell metagenomics reveals metabolic interactions within the superorganism composed of flagellate Streblomastix strix and complex community of Bacteroidetes bacteria on its surface.</title>
        <authorList>
            <person name="Treitli S.C."/>
            <person name="Kolisko M."/>
            <person name="Husnik F."/>
            <person name="Keeling P."/>
            <person name="Hampl V."/>
        </authorList>
    </citation>
    <scope>NUCLEOTIDE SEQUENCE [LARGE SCALE GENOMIC DNA]</scope>
    <source>
        <strain evidence="6">ST1C</strain>
    </source>
</reference>
<dbReference type="AlphaFoldDB" id="A0A5J4TUR8"/>
<dbReference type="OrthoDB" id="1890790at2759"/>
<dbReference type="Pfam" id="PF00069">
    <property type="entry name" value="Pkinase"/>
    <property type="match status" value="1"/>
</dbReference>
<organism evidence="6 7">
    <name type="scientific">Streblomastix strix</name>
    <dbReference type="NCBI Taxonomy" id="222440"/>
    <lineage>
        <taxon>Eukaryota</taxon>
        <taxon>Metamonada</taxon>
        <taxon>Preaxostyla</taxon>
        <taxon>Oxymonadida</taxon>
        <taxon>Streblomastigidae</taxon>
        <taxon>Streblomastix</taxon>
    </lineage>
</organism>
<dbReference type="InterPro" id="IPR011009">
    <property type="entry name" value="Kinase-like_dom_sf"/>
</dbReference>
<keyword evidence="3" id="KW-0418">Kinase</keyword>
<dbReference type="PANTHER" id="PTHR43671">
    <property type="entry name" value="SERINE/THREONINE-PROTEIN KINASE NEK"/>
    <property type="match status" value="1"/>
</dbReference>
<keyword evidence="2" id="KW-0547">Nucleotide-binding</keyword>
<keyword evidence="4" id="KW-0067">ATP-binding</keyword>
<accession>A0A5J4TUR8</accession>
<dbReference type="GO" id="GO:0004674">
    <property type="term" value="F:protein serine/threonine kinase activity"/>
    <property type="evidence" value="ECO:0007669"/>
    <property type="project" value="TreeGrafter"/>
</dbReference>
<dbReference type="EMBL" id="SNRW01025205">
    <property type="protein sequence ID" value="KAA6361682.1"/>
    <property type="molecule type" value="Genomic_DNA"/>
</dbReference>
<dbReference type="SUPFAM" id="SSF56112">
    <property type="entry name" value="Protein kinase-like (PK-like)"/>
    <property type="match status" value="1"/>
</dbReference>
<evidence type="ECO:0000256" key="3">
    <source>
        <dbReference type="ARBA" id="ARBA00022777"/>
    </source>
</evidence>
<sequence length="138" mass="15911">ELKVKLADFALTRQLQFGKDYTTMQVGTILYQAPELLKRSNEGERSIITQTQAADIWAMGIICYEILAQKHPFANSKDNMTLDDLIKTITKSKPPKLPSQYSTRMKSLIKKMLINNVQKRFTIDDIIEYQEIAQRLTN</sequence>
<feature type="non-terminal residue" evidence="6">
    <location>
        <position position="1"/>
    </location>
</feature>
<proteinExistence type="predicted"/>
<evidence type="ECO:0000256" key="4">
    <source>
        <dbReference type="ARBA" id="ARBA00022840"/>
    </source>
</evidence>